<accession>A0A517PAV3</accession>
<dbReference type="Proteomes" id="UP000318741">
    <property type="component" value="Chromosome"/>
</dbReference>
<organism evidence="1 2">
    <name type="scientific">Alienimonas californiensis</name>
    <dbReference type="NCBI Taxonomy" id="2527989"/>
    <lineage>
        <taxon>Bacteria</taxon>
        <taxon>Pseudomonadati</taxon>
        <taxon>Planctomycetota</taxon>
        <taxon>Planctomycetia</taxon>
        <taxon>Planctomycetales</taxon>
        <taxon>Planctomycetaceae</taxon>
        <taxon>Alienimonas</taxon>
    </lineage>
</organism>
<proteinExistence type="predicted"/>
<dbReference type="RefSeq" id="WP_145359317.1">
    <property type="nucleotide sequence ID" value="NZ_CP036265.1"/>
</dbReference>
<dbReference type="KEGG" id="acaf:CA12_26010"/>
<dbReference type="AlphaFoldDB" id="A0A517PAV3"/>
<name>A0A517PAV3_9PLAN</name>
<dbReference type="EMBL" id="CP036265">
    <property type="protein sequence ID" value="QDT16497.1"/>
    <property type="molecule type" value="Genomic_DNA"/>
</dbReference>
<keyword evidence="2" id="KW-1185">Reference proteome</keyword>
<sequence length="209" mass="23553">MPAAKSRRTLFVCGILVAAVALAGWAWHWANEQARRAGANWDARRNYAEAVFKHYQGHSLWKDNAALRDRYGHPPGGGSGSASGRWERLGTWHLQGHSDLMVRSDDPRLPTEIVKTWAEICREMELFVGPQASHAADGTALLASQEGWVELCALWLEDDPRNYGDPSDPSFLRMLRIDYDVCLDPSRPPTAAQDRDRLTWVTWTGDSRR</sequence>
<protein>
    <submittedName>
        <fullName evidence="1">Uncharacterized protein</fullName>
    </submittedName>
</protein>
<evidence type="ECO:0000313" key="1">
    <source>
        <dbReference type="EMBL" id="QDT16497.1"/>
    </source>
</evidence>
<reference evidence="1 2" key="1">
    <citation type="submission" date="2019-02" db="EMBL/GenBank/DDBJ databases">
        <title>Deep-cultivation of Planctomycetes and their phenomic and genomic characterization uncovers novel biology.</title>
        <authorList>
            <person name="Wiegand S."/>
            <person name="Jogler M."/>
            <person name="Boedeker C."/>
            <person name="Pinto D."/>
            <person name="Vollmers J."/>
            <person name="Rivas-Marin E."/>
            <person name="Kohn T."/>
            <person name="Peeters S.H."/>
            <person name="Heuer A."/>
            <person name="Rast P."/>
            <person name="Oberbeckmann S."/>
            <person name="Bunk B."/>
            <person name="Jeske O."/>
            <person name="Meyerdierks A."/>
            <person name="Storesund J.E."/>
            <person name="Kallscheuer N."/>
            <person name="Luecker S."/>
            <person name="Lage O.M."/>
            <person name="Pohl T."/>
            <person name="Merkel B.J."/>
            <person name="Hornburger P."/>
            <person name="Mueller R.-W."/>
            <person name="Bruemmer F."/>
            <person name="Labrenz M."/>
            <person name="Spormann A.M."/>
            <person name="Op den Camp H."/>
            <person name="Overmann J."/>
            <person name="Amann R."/>
            <person name="Jetten M.S.M."/>
            <person name="Mascher T."/>
            <person name="Medema M.H."/>
            <person name="Devos D.P."/>
            <person name="Kaster A.-K."/>
            <person name="Ovreas L."/>
            <person name="Rohde M."/>
            <person name="Galperin M.Y."/>
            <person name="Jogler C."/>
        </authorList>
    </citation>
    <scope>NUCLEOTIDE SEQUENCE [LARGE SCALE GENOMIC DNA]</scope>
    <source>
        <strain evidence="1 2">CA12</strain>
    </source>
</reference>
<gene>
    <name evidence="1" type="ORF">CA12_26010</name>
</gene>
<evidence type="ECO:0000313" key="2">
    <source>
        <dbReference type="Proteomes" id="UP000318741"/>
    </source>
</evidence>